<organism evidence="1">
    <name type="scientific">marine sediment metagenome</name>
    <dbReference type="NCBI Taxonomy" id="412755"/>
    <lineage>
        <taxon>unclassified sequences</taxon>
        <taxon>metagenomes</taxon>
        <taxon>ecological metagenomes</taxon>
    </lineage>
</organism>
<comment type="caution">
    <text evidence="1">The sequence shown here is derived from an EMBL/GenBank/DDBJ whole genome shotgun (WGS) entry which is preliminary data.</text>
</comment>
<sequence>MIAESKEDMWCFEPVVGLGFEKPPQRFLDGWNRYPGTVSTLEAGSTWAKGLPRLDYGLYSAVVSAPLTTATFEPDLFILYGEAAKMTQIMLAKIWLDGKDINVTLTGHAACVYYMVPVMKDRGWHINLPCGGDLRRAACEGNNPFPSS</sequence>
<dbReference type="AlphaFoldDB" id="X1PG12"/>
<protein>
    <submittedName>
        <fullName evidence="1">Uncharacterized protein</fullName>
    </submittedName>
</protein>
<proteinExistence type="predicted"/>
<evidence type="ECO:0000313" key="1">
    <source>
        <dbReference type="EMBL" id="GAI55247.1"/>
    </source>
</evidence>
<gene>
    <name evidence="1" type="ORF">S06H3_61761</name>
</gene>
<feature type="non-terminal residue" evidence="1">
    <location>
        <position position="148"/>
    </location>
</feature>
<name>X1PG12_9ZZZZ</name>
<dbReference type="InterPro" id="IPR003748">
    <property type="entry name" value="DUF169"/>
</dbReference>
<reference evidence="1" key="1">
    <citation type="journal article" date="2014" name="Front. Microbiol.">
        <title>High frequency of phylogenetically diverse reductive dehalogenase-homologous genes in deep subseafloor sedimentary metagenomes.</title>
        <authorList>
            <person name="Kawai M."/>
            <person name="Futagami T."/>
            <person name="Toyoda A."/>
            <person name="Takaki Y."/>
            <person name="Nishi S."/>
            <person name="Hori S."/>
            <person name="Arai W."/>
            <person name="Tsubouchi T."/>
            <person name="Morono Y."/>
            <person name="Uchiyama I."/>
            <person name="Ito T."/>
            <person name="Fujiyama A."/>
            <person name="Inagaki F."/>
            <person name="Takami H."/>
        </authorList>
    </citation>
    <scope>NUCLEOTIDE SEQUENCE</scope>
    <source>
        <strain evidence="1">Expedition CK06-06</strain>
    </source>
</reference>
<dbReference type="EMBL" id="BARV01040565">
    <property type="protein sequence ID" value="GAI55247.1"/>
    <property type="molecule type" value="Genomic_DNA"/>
</dbReference>
<dbReference type="Pfam" id="PF02596">
    <property type="entry name" value="DUF169"/>
    <property type="match status" value="1"/>
</dbReference>
<accession>X1PG12</accession>